<keyword evidence="11" id="KW-1185">Reference proteome</keyword>
<dbReference type="GO" id="GO:0051213">
    <property type="term" value="F:dioxygenase activity"/>
    <property type="evidence" value="ECO:0007669"/>
    <property type="project" value="UniProtKB-KW"/>
</dbReference>
<evidence type="ECO:0000313" key="10">
    <source>
        <dbReference type="EMBL" id="KAK8035041.1"/>
    </source>
</evidence>
<dbReference type="InterPro" id="IPR003819">
    <property type="entry name" value="TauD/TfdA-like"/>
</dbReference>
<comment type="similarity">
    <text evidence="3">Belongs to the gamma-BBH/TMLD family.</text>
</comment>
<feature type="domain" description="TauD/TfdA-like" evidence="8">
    <location>
        <begin position="172"/>
        <end position="413"/>
    </location>
</feature>
<evidence type="ECO:0000256" key="1">
    <source>
        <dbReference type="ARBA" id="ARBA00001954"/>
    </source>
</evidence>
<evidence type="ECO:0000259" key="8">
    <source>
        <dbReference type="Pfam" id="PF02668"/>
    </source>
</evidence>
<dbReference type="PRINTS" id="PR00081">
    <property type="entry name" value="GDHRDH"/>
</dbReference>
<dbReference type="Pfam" id="PF13561">
    <property type="entry name" value="adh_short_C2"/>
    <property type="match status" value="1"/>
</dbReference>
<dbReference type="InterPro" id="IPR038492">
    <property type="entry name" value="GBBH-like_N_sf"/>
</dbReference>
<dbReference type="PANTHER" id="PTHR43008:SF13">
    <property type="entry name" value="L-XYLULOSE REDUCTASE-RELATED"/>
    <property type="match status" value="1"/>
</dbReference>
<comment type="caution">
    <text evidence="10">The sequence shown here is derived from an EMBL/GenBank/DDBJ whole genome shotgun (WGS) entry which is preliminary data.</text>
</comment>
<dbReference type="SUPFAM" id="SSF51735">
    <property type="entry name" value="NAD(P)-binding Rossmann-fold domains"/>
    <property type="match status" value="1"/>
</dbReference>
<evidence type="ECO:0000256" key="4">
    <source>
        <dbReference type="ARBA" id="ARBA00022723"/>
    </source>
</evidence>
<dbReference type="InterPro" id="IPR036291">
    <property type="entry name" value="NAD(P)-bd_dom_sf"/>
</dbReference>
<dbReference type="Gene3D" id="3.40.50.720">
    <property type="entry name" value="NAD(P)-binding Rossmann-like Domain"/>
    <property type="match status" value="1"/>
</dbReference>
<dbReference type="PANTHER" id="PTHR43008">
    <property type="entry name" value="BENZIL REDUCTASE"/>
    <property type="match status" value="1"/>
</dbReference>
<keyword evidence="4" id="KW-0479">Metal-binding</keyword>
<dbReference type="CDD" id="cd05352">
    <property type="entry name" value="MDH-like_SDR_c"/>
    <property type="match status" value="1"/>
</dbReference>
<dbReference type="InterPro" id="IPR002347">
    <property type="entry name" value="SDR_fam"/>
</dbReference>
<evidence type="ECO:0000256" key="7">
    <source>
        <dbReference type="ARBA" id="ARBA00023004"/>
    </source>
</evidence>
<dbReference type="InterPro" id="IPR042098">
    <property type="entry name" value="TauD-like_sf"/>
</dbReference>
<organism evidence="10 11">
    <name type="scientific">Apiospora rasikravindrae</name>
    <dbReference type="NCBI Taxonomy" id="990691"/>
    <lineage>
        <taxon>Eukaryota</taxon>
        <taxon>Fungi</taxon>
        <taxon>Dikarya</taxon>
        <taxon>Ascomycota</taxon>
        <taxon>Pezizomycotina</taxon>
        <taxon>Sordariomycetes</taxon>
        <taxon>Xylariomycetidae</taxon>
        <taxon>Amphisphaeriales</taxon>
        <taxon>Apiosporaceae</taxon>
        <taxon>Apiospora</taxon>
    </lineage>
</organism>
<dbReference type="NCBIfam" id="TIGR02410">
    <property type="entry name" value="carnitine_TMLD"/>
    <property type="match status" value="1"/>
</dbReference>
<evidence type="ECO:0000256" key="3">
    <source>
        <dbReference type="ARBA" id="ARBA00008654"/>
    </source>
</evidence>
<dbReference type="SUPFAM" id="SSF51197">
    <property type="entry name" value="Clavaminate synthase-like"/>
    <property type="match status" value="1"/>
</dbReference>
<gene>
    <name evidence="10" type="ORF">PG993_010036</name>
</gene>
<keyword evidence="5" id="KW-0521">NADP</keyword>
<dbReference type="Pfam" id="PF06155">
    <property type="entry name" value="GBBH-like_N"/>
    <property type="match status" value="1"/>
</dbReference>
<evidence type="ECO:0000256" key="6">
    <source>
        <dbReference type="ARBA" id="ARBA00023002"/>
    </source>
</evidence>
<dbReference type="Pfam" id="PF02668">
    <property type="entry name" value="TauD"/>
    <property type="match status" value="1"/>
</dbReference>
<dbReference type="Gene3D" id="3.30.2020.30">
    <property type="match status" value="1"/>
</dbReference>
<protein>
    <submittedName>
        <fullName evidence="10">Trimethyllysine dioxygenase</fullName>
    </submittedName>
</protein>
<keyword evidence="10" id="KW-0223">Dioxygenase</keyword>
<dbReference type="CDD" id="cd00250">
    <property type="entry name" value="CAS_like"/>
    <property type="match status" value="1"/>
</dbReference>
<dbReference type="EMBL" id="JAQQWK010000009">
    <property type="protein sequence ID" value="KAK8035041.1"/>
    <property type="molecule type" value="Genomic_DNA"/>
</dbReference>
<dbReference type="InterPro" id="IPR012776">
    <property type="entry name" value="Trimethyllysine_dOase"/>
</dbReference>
<name>A0ABR1SL27_9PEZI</name>
<proteinExistence type="inferred from homology"/>
<dbReference type="Proteomes" id="UP001444661">
    <property type="component" value="Unassembled WGS sequence"/>
</dbReference>
<comment type="similarity">
    <text evidence="2">Belongs to the short-chain dehydrogenases/reductases (SDR) family.</text>
</comment>
<evidence type="ECO:0000259" key="9">
    <source>
        <dbReference type="Pfam" id="PF06155"/>
    </source>
</evidence>
<evidence type="ECO:0000256" key="5">
    <source>
        <dbReference type="ARBA" id="ARBA00022857"/>
    </source>
</evidence>
<keyword evidence="7" id="KW-0408">Iron</keyword>
<evidence type="ECO:0000313" key="11">
    <source>
        <dbReference type="Proteomes" id="UP001444661"/>
    </source>
</evidence>
<evidence type="ECO:0000256" key="2">
    <source>
        <dbReference type="ARBA" id="ARBA00006484"/>
    </source>
</evidence>
<reference evidence="10 11" key="1">
    <citation type="submission" date="2023-01" db="EMBL/GenBank/DDBJ databases">
        <title>Analysis of 21 Apiospora genomes using comparative genomics revels a genus with tremendous synthesis potential of carbohydrate active enzymes and secondary metabolites.</title>
        <authorList>
            <person name="Sorensen T."/>
        </authorList>
    </citation>
    <scope>NUCLEOTIDE SEQUENCE [LARGE SCALE GENOMIC DNA]</scope>
    <source>
        <strain evidence="10 11">CBS 33761</strain>
    </source>
</reference>
<dbReference type="Gene3D" id="3.60.130.10">
    <property type="entry name" value="Clavaminate synthase-like"/>
    <property type="match status" value="1"/>
</dbReference>
<dbReference type="InterPro" id="IPR010376">
    <property type="entry name" value="GBBH-like_N"/>
</dbReference>
<sequence length="808" mass="89911">MLPIVRGSRLARLSYKPISSWHVPRVQSQRYNHSASTKFQVTPVGDGLRFAHGKGHKDVAKPRREVLPNFWLRDNCRCKTCVNQDTMQRAFNTFEIPQDVRPELVDVQENGVHVQWTDASHKSFYPWDFIETYIKSDRREPEPSGHIYFGSDGSKNGTSWPPSVSSQDLAGNEARTVAQLTDAIRRFGFVFVTGVPFETGEATEKLLEKIAFIRQTHYGGFYDFIPDLAMADTAYTNLALGAHTDTTYFSDPAGLQAFHLLSHSDPTAKDGKGTLGGQSLLVDGFNAANILKAEDPKAFEILSKVKLPWHASGNEGITISPDKMYPVLEVDDKTGEMHRLRWNNDDRGVVPFDGPFSPTEWYEAARKWHSVLTRKDVEYWVQLEPGNLLIFDNWRVLHGRSAFTGVRRMCGGYNQGQKWQPAGVRQARWGPGSSHLSTESLEATALELWDEYIYSCISLTVRSPIFLRLLYKEFSRAPIDQPRKRTDFRVHERKRASTDSRPLGILKEENPYKSLDMAAEMNGGNFAHGGMPSVKSDLVMPLFSLKGRTAIVSGAGAGIGLSVARAFAEAGANVAIWYNSNKKALDEAAKIEADFGVKCKAYSVNVQSWEAVRDAVDEIVKEFNGRLDVFVANSGIAWEDGPFIDGPIDRMQTVLSVNIDGTFYCARAAALHWRRQKQEGTTLDGQKLDNFRHGSFIATASMSGHIANIPQAQTVYNASKAAIIHACKSFAVEWVGFARCNSVSPGYINTEITNFVPAETKNVWRDKIPMGREGEPEELKGAYLYLASDASSYATGIDLLVDGGYCAV</sequence>
<keyword evidence="6" id="KW-0560">Oxidoreductase</keyword>
<comment type="cofactor">
    <cofactor evidence="1">
        <name>Fe(2+)</name>
        <dbReference type="ChEBI" id="CHEBI:29033"/>
    </cofactor>
</comment>
<feature type="domain" description="Gamma-butyrobetaine hydroxylase-like N-terminal" evidence="9">
    <location>
        <begin position="65"/>
        <end position="130"/>
    </location>
</feature>
<accession>A0ABR1SL27</accession>